<evidence type="ECO:0000256" key="2">
    <source>
        <dbReference type="ARBA" id="ARBA00022679"/>
    </source>
</evidence>
<sequence>MNVLTPAQAAQLIQNGQTVACAGFVGVGHAEAVTRALETRFLATGFPQDLTLYYGAGQGDRANRGVNHFGHAGMVKRIIGGHWISAPKLGALVNADAVEAWNLPQGVICQLFRATAGGKPGVLTPVGLHTFVDPRRDGGRLTPRTATSALEPRVTLMPINGQEMLFYPALPVDVALIRGGTCDENGNLCTDGEPFHQDLLTLAQAAHNSGGIVIAQVRRVVPAGTLDPNAVKVPGILIDHLVIADDPDDHWMTYGERHNPAYWQRPVDAPMPAQDRAQDPAGATLLPLDVRKVIQRRALLELQRLDAPVVNLGVGMPAGLGAIAREEGHTGFTLTVEAGPVGGTPADKLSFGASAYPEAIIDQAAMFDFYDGGGLDIAFLGMAEFDALGNVNVSRFGDRVAGVGGFINITQSTRRLVFMGTLTAGGLQVEIGDGRLRIVREGQTTKLVPALQHLSFNGPYVASLGRSVMVITERAVFELLDGRLTLTEVAPGINVQRDVLAVCGAPVAVAEPLRLMDERLFREQRLRDAG</sequence>
<comment type="caution">
    <text evidence="4">The sequence shown here is derived from an EMBL/GenBank/DDBJ whole genome shotgun (WGS) entry which is preliminary data.</text>
</comment>
<dbReference type="InterPro" id="IPR004165">
    <property type="entry name" value="CoA_trans_fam_I"/>
</dbReference>
<accession>A0ABU9C7Z1</accession>
<dbReference type="GO" id="GO:0016740">
    <property type="term" value="F:transferase activity"/>
    <property type="evidence" value="ECO:0007669"/>
    <property type="project" value="UniProtKB-KW"/>
</dbReference>
<name>A0ABU9C7Z1_9BURK</name>
<protein>
    <recommendedName>
        <fullName evidence="3">Acetate CoA-transferase YdiF</fullName>
        <ecNumber evidence="3">2.8.3.8</ecNumber>
    </recommendedName>
</protein>
<evidence type="ECO:0000313" key="4">
    <source>
        <dbReference type="EMBL" id="MEK8046819.1"/>
    </source>
</evidence>
<dbReference type="SMART" id="SM00882">
    <property type="entry name" value="CoA_trans"/>
    <property type="match status" value="1"/>
</dbReference>
<keyword evidence="2 3" id="KW-0808">Transferase</keyword>
<dbReference type="EC" id="2.8.3.8" evidence="3"/>
<evidence type="ECO:0000256" key="3">
    <source>
        <dbReference type="PIRNR" id="PIRNR000858"/>
    </source>
</evidence>
<evidence type="ECO:0000313" key="5">
    <source>
        <dbReference type="Proteomes" id="UP001379945"/>
    </source>
</evidence>
<dbReference type="PIRSF" id="PIRSF000858">
    <property type="entry name" value="SCOT-t"/>
    <property type="match status" value="1"/>
</dbReference>
<organism evidence="4 5">
    <name type="scientific">Ideonella margarita</name>
    <dbReference type="NCBI Taxonomy" id="2984191"/>
    <lineage>
        <taxon>Bacteria</taxon>
        <taxon>Pseudomonadati</taxon>
        <taxon>Pseudomonadota</taxon>
        <taxon>Betaproteobacteria</taxon>
        <taxon>Burkholderiales</taxon>
        <taxon>Sphaerotilaceae</taxon>
        <taxon>Ideonella</taxon>
    </lineage>
</organism>
<comment type="catalytic activity">
    <reaction evidence="3">
        <text>an acyl-CoA + acetate = a carboxylate + acetyl-CoA</text>
        <dbReference type="Rhea" id="RHEA:13381"/>
        <dbReference type="ChEBI" id="CHEBI:29067"/>
        <dbReference type="ChEBI" id="CHEBI:30089"/>
        <dbReference type="ChEBI" id="CHEBI:57288"/>
        <dbReference type="ChEBI" id="CHEBI:58342"/>
        <dbReference type="EC" id="2.8.3.8"/>
    </reaction>
</comment>
<dbReference type="InterPro" id="IPR037171">
    <property type="entry name" value="NagB/RpiA_transferase-like"/>
</dbReference>
<dbReference type="PANTHER" id="PTHR43293">
    <property type="entry name" value="ACETATE COA-TRANSFERASE YDIF"/>
    <property type="match status" value="1"/>
</dbReference>
<evidence type="ECO:0000256" key="1">
    <source>
        <dbReference type="ARBA" id="ARBA00007154"/>
    </source>
</evidence>
<proteinExistence type="inferred from homology"/>
<reference evidence="4 5" key="1">
    <citation type="submission" date="2024-04" db="EMBL/GenBank/DDBJ databases">
        <title>Novel species of the genus Ideonella isolated from streams.</title>
        <authorList>
            <person name="Lu H."/>
        </authorList>
    </citation>
    <scope>NUCLEOTIDE SEQUENCE [LARGE SCALE GENOMIC DNA]</scope>
    <source>
        <strain evidence="4 5">LYT19W</strain>
    </source>
</reference>
<comment type="similarity">
    <text evidence="1 3">Belongs to the 3-oxoacid CoA-transferase family.</text>
</comment>
<dbReference type="EMBL" id="JBBUTI010000006">
    <property type="protein sequence ID" value="MEK8046819.1"/>
    <property type="molecule type" value="Genomic_DNA"/>
</dbReference>
<comment type="function">
    <text evidence="3">CoA transferase having broad substrate specificity for short-chain acyl-CoA thioesters with the activity decreasing when the length of the carboxylic acid chain exceeds four carbons.</text>
</comment>
<keyword evidence="5" id="KW-1185">Reference proteome</keyword>
<dbReference type="PANTHER" id="PTHR43293:SF1">
    <property type="entry name" value="ACETATE COA-TRANSFERASE YDIF"/>
    <property type="match status" value="1"/>
</dbReference>
<dbReference type="SUPFAM" id="SSF100950">
    <property type="entry name" value="NagB/RpiA/CoA transferase-like"/>
    <property type="match status" value="2"/>
</dbReference>
<dbReference type="InterPro" id="IPR014388">
    <property type="entry name" value="3-oxoacid_CoA-transferase"/>
</dbReference>
<gene>
    <name evidence="4" type="ORF">AACH00_10700</name>
</gene>
<dbReference type="RefSeq" id="WP_341399117.1">
    <property type="nucleotide sequence ID" value="NZ_JBBUTI010000006.1"/>
</dbReference>
<dbReference type="Proteomes" id="UP001379945">
    <property type="component" value="Unassembled WGS sequence"/>
</dbReference>
<dbReference type="Gene3D" id="3.40.1080.10">
    <property type="entry name" value="Glutaconate Coenzyme A-transferase"/>
    <property type="match status" value="2"/>
</dbReference>
<dbReference type="Pfam" id="PF01144">
    <property type="entry name" value="CoA_trans"/>
    <property type="match status" value="1"/>
</dbReference>